<dbReference type="PANTHER" id="PTHR39966">
    <property type="entry name" value="BLL2471 PROTEIN-RELATED"/>
    <property type="match status" value="1"/>
</dbReference>
<protein>
    <submittedName>
        <fullName evidence="4">DUF438 domain-containing protein</fullName>
    </submittedName>
</protein>
<evidence type="ECO:0000256" key="1">
    <source>
        <dbReference type="SAM" id="Coils"/>
    </source>
</evidence>
<dbReference type="AlphaFoldDB" id="A0A6N7VG69"/>
<dbReference type="EMBL" id="VULQ01000011">
    <property type="protein sequence ID" value="MSS78440.1"/>
    <property type="molecule type" value="Genomic_DNA"/>
</dbReference>
<dbReference type="SUPFAM" id="SSF55785">
    <property type="entry name" value="PYP-like sensor domain (PAS domain)"/>
    <property type="match status" value="1"/>
</dbReference>
<comment type="caution">
    <text evidence="4">The sequence shown here is derived from an EMBL/GenBank/DDBJ whole genome shotgun (WGS) entry which is preliminary data.</text>
</comment>
<dbReference type="SUPFAM" id="SSF140683">
    <property type="entry name" value="SP0561-like"/>
    <property type="match status" value="1"/>
</dbReference>
<keyword evidence="1" id="KW-0175">Coiled coil</keyword>
<dbReference type="InterPro" id="IPR015077">
    <property type="entry name" value="DUF1858"/>
</dbReference>
<evidence type="ECO:0000313" key="4">
    <source>
        <dbReference type="EMBL" id="MSS78440.1"/>
    </source>
</evidence>
<evidence type="ECO:0000259" key="2">
    <source>
        <dbReference type="Pfam" id="PF04282"/>
    </source>
</evidence>
<dbReference type="InterPro" id="IPR007380">
    <property type="entry name" value="DUF438"/>
</dbReference>
<keyword evidence="5" id="KW-1185">Reference proteome</keyword>
<dbReference type="Pfam" id="PF08984">
    <property type="entry name" value="DUF1858"/>
    <property type="match status" value="1"/>
</dbReference>
<dbReference type="InterPro" id="IPR035965">
    <property type="entry name" value="PAS-like_dom_sf"/>
</dbReference>
<dbReference type="Proteomes" id="UP000441925">
    <property type="component" value="Unassembled WGS sequence"/>
</dbReference>
<dbReference type="InterPro" id="IPR038062">
    <property type="entry name" value="ScdA-like_N_sf"/>
</dbReference>
<evidence type="ECO:0000313" key="5">
    <source>
        <dbReference type="Proteomes" id="UP000441925"/>
    </source>
</evidence>
<feature type="domain" description="DUF1858" evidence="3">
    <location>
        <begin position="5"/>
        <end position="58"/>
    </location>
</feature>
<name>A0A6N7VG69_9FIRM</name>
<dbReference type="Gene3D" id="3.30.450.20">
    <property type="entry name" value="PAS domain"/>
    <property type="match status" value="1"/>
</dbReference>
<evidence type="ECO:0000259" key="3">
    <source>
        <dbReference type="Pfam" id="PF08984"/>
    </source>
</evidence>
<dbReference type="Pfam" id="PF13596">
    <property type="entry name" value="PAS_10"/>
    <property type="match status" value="1"/>
</dbReference>
<dbReference type="RefSeq" id="WP_154541524.1">
    <property type="nucleotide sequence ID" value="NZ_VULQ01000011.1"/>
</dbReference>
<dbReference type="GO" id="GO:0005886">
    <property type="term" value="C:plasma membrane"/>
    <property type="evidence" value="ECO:0007669"/>
    <property type="project" value="TreeGrafter"/>
</dbReference>
<organism evidence="4 5">
    <name type="scientific">Anaerococcus porci</name>
    <dbReference type="NCBI Taxonomy" id="2652269"/>
    <lineage>
        <taxon>Bacteria</taxon>
        <taxon>Bacillati</taxon>
        <taxon>Bacillota</taxon>
        <taxon>Tissierellia</taxon>
        <taxon>Tissierellales</taxon>
        <taxon>Peptoniphilaceae</taxon>
        <taxon>Anaerococcus</taxon>
    </lineage>
</organism>
<proteinExistence type="predicted"/>
<feature type="domain" description="DUF438" evidence="2">
    <location>
        <begin position="87"/>
        <end position="151"/>
    </location>
</feature>
<sequence>MNKKIDINKTISEIIKDNPEIKDKLIEIGFKGLSNPLMLKTMGRKMSIRRGASMLGIDNVEKKLKDLGYDAIDSYNDKELSDRRSLIKSYVERLSNGEDLESVRKDFRENFSNVSSSEIMDAEEALLAEGLPREEVQRLCDVHSSLFHGVTETENDKDLELIKVKGHPLRFFYEENQEVKKIIEKIKENIEDEDKNKEFIKVKKHYRKKGDLIYPLLKEKYNKPGPSEVMWAVDIEISNNFKKASKKKDFDELEKVLERAEEMTYKEDNILYPLMEDIISKEDFIGLYFDLSDYENDIVQREIWDLTEESKKESNKKEGYVNLSKGRLKVEELEAMLDTFEIEITFVDKNDINSYYNDIKDEKTFKRPSTSLGRSVYSCHPPQVEFVVRNLIKEFKEGKKDKFQIIKNIKGSDHAITYYAVRDKEGNYQGVLETVQDLSFYTDYLRTWNKLK</sequence>
<accession>A0A6N7VG69</accession>
<feature type="coiled-coil region" evidence="1">
    <location>
        <begin position="169"/>
        <end position="203"/>
    </location>
</feature>
<gene>
    <name evidence="4" type="ORF">FYJ26_08525</name>
</gene>
<reference evidence="4 5" key="1">
    <citation type="submission" date="2019-08" db="EMBL/GenBank/DDBJ databases">
        <title>In-depth cultivation of the pig gut microbiome towards novel bacterial diversity and tailored functional studies.</title>
        <authorList>
            <person name="Wylensek D."/>
            <person name="Hitch T.C.A."/>
            <person name="Clavel T."/>
        </authorList>
    </citation>
    <scope>NUCLEOTIDE SEQUENCE [LARGE SCALE GENOMIC DNA]</scope>
    <source>
        <strain evidence="4 5">WCA-380-WT-2B</strain>
    </source>
</reference>
<feature type="coiled-coil region" evidence="1">
    <location>
        <begin position="323"/>
        <end position="350"/>
    </location>
</feature>
<dbReference type="PANTHER" id="PTHR39966:SF3">
    <property type="entry name" value="DUF438 DOMAIN-CONTAINING PROTEIN"/>
    <property type="match status" value="1"/>
</dbReference>
<dbReference type="Gene3D" id="1.10.3910.10">
    <property type="entry name" value="SP0561-like"/>
    <property type="match status" value="1"/>
</dbReference>
<dbReference type="Pfam" id="PF04282">
    <property type="entry name" value="DUF438"/>
    <property type="match status" value="1"/>
</dbReference>